<evidence type="ECO:0000256" key="1">
    <source>
        <dbReference type="ARBA" id="ARBA00001698"/>
    </source>
</evidence>
<feature type="transmembrane region" description="Helical" evidence="24">
    <location>
        <begin position="78"/>
        <end position="96"/>
    </location>
</feature>
<feature type="transmembrane region" description="Helical" evidence="24">
    <location>
        <begin position="129"/>
        <end position="149"/>
    </location>
</feature>
<keyword evidence="10" id="KW-0808">Transferase</keyword>
<accession>A0AAU9EF28</accession>
<keyword evidence="15 24" id="KW-0472">Membrane</keyword>
<evidence type="ECO:0000256" key="12">
    <source>
        <dbReference type="ARBA" id="ARBA00022695"/>
    </source>
</evidence>
<dbReference type="PANTHER" id="PTHR46382">
    <property type="entry name" value="PHOSPHATIDATE CYTIDYLYLTRANSFERASE"/>
    <property type="match status" value="1"/>
</dbReference>
<evidence type="ECO:0000256" key="16">
    <source>
        <dbReference type="ARBA" id="ARBA00023209"/>
    </source>
</evidence>
<dbReference type="GO" id="GO:0005886">
    <property type="term" value="C:plasma membrane"/>
    <property type="evidence" value="ECO:0007669"/>
    <property type="project" value="UniProtKB-SubCell"/>
</dbReference>
<name>A0AAU9EF28_9FIRM</name>
<keyword evidence="13 24" id="KW-1133">Transmembrane helix</keyword>
<evidence type="ECO:0000256" key="7">
    <source>
        <dbReference type="ARBA" id="ARBA00019373"/>
    </source>
</evidence>
<comment type="pathway">
    <text evidence="4">Lipid metabolism.</text>
</comment>
<comment type="subcellular location">
    <subcellularLocation>
        <location evidence="2">Cell membrane</location>
        <topology evidence="2">Multi-pass membrane protein</topology>
    </subcellularLocation>
</comment>
<keyword evidence="9" id="KW-0444">Lipid biosynthesis</keyword>
<feature type="transmembrane region" description="Helical" evidence="24">
    <location>
        <begin position="241"/>
        <end position="261"/>
    </location>
</feature>
<evidence type="ECO:0000256" key="11">
    <source>
        <dbReference type="ARBA" id="ARBA00022692"/>
    </source>
</evidence>
<dbReference type="GO" id="GO:0016024">
    <property type="term" value="P:CDP-diacylglycerol biosynthetic process"/>
    <property type="evidence" value="ECO:0007669"/>
    <property type="project" value="TreeGrafter"/>
</dbReference>
<dbReference type="KEGG" id="hprf:HLPR_16730"/>
<sequence>MLKRILSSIIALPLLFFFVIKGGNFLLIAAFIINIIALFEFYASFKGNNIKPINIISYFVTTLLYLMLFFYFRYEVYMFLILTLISTSLGVVVFSNKYKLSDVAITILGFFYITFSISHIVMIDKIDNGFFIWYIFILAWVSDTSAYFVGSLLGRRKLIPNVSPNKTVEGAIGGVIGAIVVSYLYSFIFNKEFLLFSIFLGLLGSVFSQIGDLIASKIKRINGVKDFGNIMPGHGGVLDRFDSIIFTGPLVYYVVLLYQYMAK</sequence>
<keyword evidence="16" id="KW-0594">Phospholipid biosynthesis</keyword>
<keyword evidence="8" id="KW-1003">Cell membrane</keyword>
<evidence type="ECO:0000256" key="2">
    <source>
        <dbReference type="ARBA" id="ARBA00004651"/>
    </source>
</evidence>
<evidence type="ECO:0000256" key="5">
    <source>
        <dbReference type="ARBA" id="ARBA00010185"/>
    </source>
</evidence>
<feature type="transmembrane region" description="Helical" evidence="24">
    <location>
        <begin position="55"/>
        <end position="72"/>
    </location>
</feature>
<keyword evidence="14" id="KW-0443">Lipid metabolism</keyword>
<evidence type="ECO:0000256" key="24">
    <source>
        <dbReference type="SAM" id="Phobius"/>
    </source>
</evidence>
<keyword evidence="12 25" id="KW-0548">Nucleotidyltransferase</keyword>
<feature type="transmembrane region" description="Helical" evidence="24">
    <location>
        <begin position="194"/>
        <end position="215"/>
    </location>
</feature>
<keyword evidence="17" id="KW-1208">Phospholipid metabolism</keyword>
<evidence type="ECO:0000256" key="22">
    <source>
        <dbReference type="ARBA" id="ARBA00032743"/>
    </source>
</evidence>
<evidence type="ECO:0000256" key="4">
    <source>
        <dbReference type="ARBA" id="ARBA00005189"/>
    </source>
</evidence>
<evidence type="ECO:0000256" key="21">
    <source>
        <dbReference type="ARBA" id="ARBA00032396"/>
    </source>
</evidence>
<feature type="transmembrane region" description="Helical" evidence="24">
    <location>
        <begin position="103"/>
        <end position="123"/>
    </location>
</feature>
<evidence type="ECO:0000256" key="6">
    <source>
        <dbReference type="ARBA" id="ARBA00012487"/>
    </source>
</evidence>
<dbReference type="Proteomes" id="UP001321786">
    <property type="component" value="Chromosome"/>
</dbReference>
<evidence type="ECO:0000256" key="15">
    <source>
        <dbReference type="ARBA" id="ARBA00023136"/>
    </source>
</evidence>
<dbReference type="EC" id="2.7.7.41" evidence="6"/>
<comment type="pathway">
    <text evidence="3">Phospholipid metabolism; CDP-diacylglycerol biosynthesis; CDP-diacylglycerol from sn-glycerol 3-phosphate: step 3/3.</text>
</comment>
<evidence type="ECO:0000256" key="10">
    <source>
        <dbReference type="ARBA" id="ARBA00022679"/>
    </source>
</evidence>
<evidence type="ECO:0000313" key="25">
    <source>
        <dbReference type="EMBL" id="BEP29342.1"/>
    </source>
</evidence>
<dbReference type="RefSeq" id="WP_338534981.1">
    <property type="nucleotide sequence ID" value="NZ_AP028654.1"/>
</dbReference>
<feature type="transmembrane region" description="Helical" evidence="24">
    <location>
        <begin position="5"/>
        <end position="20"/>
    </location>
</feature>
<dbReference type="Pfam" id="PF01148">
    <property type="entry name" value="CTP_transf_1"/>
    <property type="match status" value="1"/>
</dbReference>
<evidence type="ECO:0000256" key="23">
    <source>
        <dbReference type="ARBA" id="ARBA00033406"/>
    </source>
</evidence>
<proteinExistence type="inferred from homology"/>
<evidence type="ECO:0000256" key="17">
    <source>
        <dbReference type="ARBA" id="ARBA00023264"/>
    </source>
</evidence>
<evidence type="ECO:0000256" key="8">
    <source>
        <dbReference type="ARBA" id="ARBA00022475"/>
    </source>
</evidence>
<gene>
    <name evidence="25" type="ORF">HLPR_16730</name>
</gene>
<evidence type="ECO:0000256" key="9">
    <source>
        <dbReference type="ARBA" id="ARBA00022516"/>
    </source>
</evidence>
<dbReference type="AlphaFoldDB" id="A0AAU9EF28"/>
<evidence type="ECO:0000256" key="20">
    <source>
        <dbReference type="ARBA" id="ARBA00032253"/>
    </source>
</evidence>
<reference evidence="25 26" key="1">
    <citation type="submission" date="2023-08" db="EMBL/GenBank/DDBJ databases">
        <title>Helicovermis profunda gen. nov., sp. nov., a novel mesophilic, fermentative bacterium within the Bacillota from a deep-sea hydrothermal vent chimney.</title>
        <authorList>
            <person name="Miyazaki U."/>
            <person name="Mizutani D."/>
            <person name="Hashimoto Y."/>
            <person name="Tame A."/>
            <person name="Sawayama S."/>
            <person name="Miyazaki J."/>
            <person name="Takai K."/>
            <person name="Nakagawa S."/>
        </authorList>
    </citation>
    <scope>NUCLEOTIDE SEQUENCE [LARGE SCALE GENOMIC DNA]</scope>
    <source>
        <strain evidence="25 26">S502</strain>
    </source>
</reference>
<keyword evidence="26" id="KW-1185">Reference proteome</keyword>
<evidence type="ECO:0000313" key="26">
    <source>
        <dbReference type="Proteomes" id="UP001321786"/>
    </source>
</evidence>
<dbReference type="EMBL" id="AP028654">
    <property type="protein sequence ID" value="BEP29342.1"/>
    <property type="molecule type" value="Genomic_DNA"/>
</dbReference>
<evidence type="ECO:0000256" key="3">
    <source>
        <dbReference type="ARBA" id="ARBA00005119"/>
    </source>
</evidence>
<dbReference type="PANTHER" id="PTHR46382:SF1">
    <property type="entry name" value="PHOSPHATIDATE CYTIDYLYLTRANSFERASE"/>
    <property type="match status" value="1"/>
</dbReference>
<evidence type="ECO:0000256" key="19">
    <source>
        <dbReference type="ARBA" id="ARBA00031825"/>
    </source>
</evidence>
<evidence type="ECO:0000256" key="14">
    <source>
        <dbReference type="ARBA" id="ARBA00023098"/>
    </source>
</evidence>
<organism evidence="25 26">
    <name type="scientific">Helicovermis profundi</name>
    <dbReference type="NCBI Taxonomy" id="3065157"/>
    <lineage>
        <taxon>Bacteria</taxon>
        <taxon>Bacillati</taxon>
        <taxon>Bacillota</taxon>
        <taxon>Clostridia</taxon>
        <taxon>Helicovermis</taxon>
    </lineage>
</organism>
<comment type="similarity">
    <text evidence="5">Belongs to the CDS family.</text>
</comment>
<feature type="transmembrane region" description="Helical" evidence="24">
    <location>
        <begin position="170"/>
        <end position="188"/>
    </location>
</feature>
<dbReference type="GO" id="GO:0004605">
    <property type="term" value="F:phosphatidate cytidylyltransferase activity"/>
    <property type="evidence" value="ECO:0007669"/>
    <property type="project" value="UniProtKB-EC"/>
</dbReference>
<evidence type="ECO:0000256" key="18">
    <source>
        <dbReference type="ARBA" id="ARBA00029893"/>
    </source>
</evidence>
<evidence type="ECO:0000256" key="13">
    <source>
        <dbReference type="ARBA" id="ARBA00022989"/>
    </source>
</evidence>
<keyword evidence="11 24" id="KW-0812">Transmembrane</keyword>
<protein>
    <recommendedName>
        <fullName evidence="7">Phosphatidate cytidylyltransferase</fullName>
        <ecNumber evidence="6">2.7.7.41</ecNumber>
    </recommendedName>
    <alternativeName>
        <fullName evidence="20">CDP-DAG synthase</fullName>
    </alternativeName>
    <alternativeName>
        <fullName evidence="22">CDP-DG synthase</fullName>
    </alternativeName>
    <alternativeName>
        <fullName evidence="18">CDP-diacylglycerol synthase</fullName>
    </alternativeName>
    <alternativeName>
        <fullName evidence="21">CDP-diglyceride pyrophosphorylase</fullName>
    </alternativeName>
    <alternativeName>
        <fullName evidence="23">CDP-diglyceride synthase</fullName>
    </alternativeName>
    <alternativeName>
        <fullName evidence="19">CTP:phosphatidate cytidylyltransferase</fullName>
    </alternativeName>
</protein>
<comment type="catalytic activity">
    <reaction evidence="1">
        <text>a 1,2-diacyl-sn-glycero-3-phosphate + CTP + H(+) = a CDP-1,2-diacyl-sn-glycerol + diphosphate</text>
        <dbReference type="Rhea" id="RHEA:16229"/>
        <dbReference type="ChEBI" id="CHEBI:15378"/>
        <dbReference type="ChEBI" id="CHEBI:33019"/>
        <dbReference type="ChEBI" id="CHEBI:37563"/>
        <dbReference type="ChEBI" id="CHEBI:58332"/>
        <dbReference type="ChEBI" id="CHEBI:58608"/>
        <dbReference type="EC" id="2.7.7.41"/>
    </reaction>
</comment>